<dbReference type="InterPro" id="IPR000719">
    <property type="entry name" value="Prot_kinase_dom"/>
</dbReference>
<dbReference type="GO" id="GO:0004674">
    <property type="term" value="F:protein serine/threonine kinase activity"/>
    <property type="evidence" value="ECO:0007669"/>
    <property type="project" value="UniProtKB-KW"/>
</dbReference>
<evidence type="ECO:0000256" key="10">
    <source>
        <dbReference type="ARBA" id="ARBA00048679"/>
    </source>
</evidence>
<dbReference type="FunFam" id="3.30.200.20:FF:000035">
    <property type="entry name" value="Serine/threonine protein kinase Stk1"/>
    <property type="match status" value="1"/>
</dbReference>
<dbReference type="PROSITE" id="PS00107">
    <property type="entry name" value="PROTEIN_KINASE_ATP"/>
    <property type="match status" value="1"/>
</dbReference>
<keyword evidence="3" id="KW-0309">Germination</keyword>
<keyword evidence="4" id="KW-0808">Transferase</keyword>
<keyword evidence="8" id="KW-0812">Transmembrane</keyword>
<dbReference type="PANTHER" id="PTHR43289:SF34">
    <property type="entry name" value="SERINE_THREONINE-PROTEIN KINASE YBDM-RELATED"/>
    <property type="match status" value="1"/>
</dbReference>
<dbReference type="InterPro" id="IPR008271">
    <property type="entry name" value="Ser/Thr_kinase_AS"/>
</dbReference>
<dbReference type="SMART" id="SM00220">
    <property type="entry name" value="S_TKc"/>
    <property type="match status" value="1"/>
</dbReference>
<evidence type="ECO:0000256" key="11">
    <source>
        <dbReference type="ARBA" id="ARBA00060432"/>
    </source>
</evidence>
<keyword evidence="8" id="KW-0735">Signal-anchor</keyword>
<gene>
    <name evidence="17" type="ORF">BLITH_1381</name>
</gene>
<feature type="domain" description="PASTA" evidence="16">
    <location>
        <begin position="425"/>
        <end position="491"/>
    </location>
</feature>
<evidence type="ECO:0000256" key="14">
    <source>
        <dbReference type="SAM" id="MobiDB-lite"/>
    </source>
</evidence>
<dbReference type="Proteomes" id="UP000244016">
    <property type="component" value="Unassembled WGS sequence"/>
</dbReference>
<dbReference type="GO" id="GO:0071224">
    <property type="term" value="P:cellular response to peptidoglycan"/>
    <property type="evidence" value="ECO:0007669"/>
    <property type="project" value="UniProtKB-ARBA"/>
</dbReference>
<dbReference type="FunFam" id="1.10.510.10:FF:000021">
    <property type="entry name" value="Serine/threonine protein kinase"/>
    <property type="match status" value="1"/>
</dbReference>
<reference evidence="17 18" key="1">
    <citation type="submission" date="2017-08" db="EMBL/GenBank/DDBJ databases">
        <title>Burning lignite coal seam in the remote Altai Mountains harbors a hydrogen-driven thermophilic microbial community.</title>
        <authorList>
            <person name="Kadnikov V.V."/>
            <person name="Mardanov A.V."/>
            <person name="Ivasenko D."/>
            <person name="Beletsky A.V."/>
            <person name="Karnachuk O.V."/>
            <person name="Ravin N.V."/>
        </authorList>
    </citation>
    <scope>NUCLEOTIDE SEQUENCE [LARGE SCALE GENOMIC DNA]</scope>
    <source>
        <strain evidence="17">AL31</strain>
    </source>
</reference>
<comment type="caution">
    <text evidence="17">The sequence shown here is derived from an EMBL/GenBank/DDBJ whole genome shotgun (WGS) entry which is preliminary data.</text>
</comment>
<protein>
    <recommendedName>
        <fullName evidence="12">Serine/threonine-protein kinase PrkC</fullName>
        <ecNumber evidence="1">2.7.11.1</ecNumber>
    </recommendedName>
</protein>
<dbReference type="GO" id="GO:0007165">
    <property type="term" value="P:signal transduction"/>
    <property type="evidence" value="ECO:0007669"/>
    <property type="project" value="UniProtKB-ARBA"/>
</dbReference>
<keyword evidence="2 17" id="KW-0723">Serine/threonine-protein kinase</keyword>
<dbReference type="Gene3D" id="3.30.200.20">
    <property type="entry name" value="Phosphorylase Kinase, domain 1"/>
    <property type="match status" value="1"/>
</dbReference>
<dbReference type="InterPro" id="IPR005543">
    <property type="entry name" value="PASTA_dom"/>
</dbReference>
<dbReference type="PANTHER" id="PTHR43289">
    <property type="entry name" value="MITOGEN-ACTIVATED PROTEIN KINASE KINASE KINASE 20-RELATED"/>
    <property type="match status" value="1"/>
</dbReference>
<feature type="region of interest" description="Disordered" evidence="14">
    <location>
        <begin position="278"/>
        <end position="319"/>
    </location>
</feature>
<evidence type="ECO:0000256" key="12">
    <source>
        <dbReference type="ARBA" id="ARBA00070041"/>
    </source>
</evidence>
<dbReference type="PROSITE" id="PS00108">
    <property type="entry name" value="PROTEIN_KINASE_ST"/>
    <property type="match status" value="1"/>
</dbReference>
<organism evidence="17 18">
    <name type="scientific">Brockia lithotrophica</name>
    <dbReference type="NCBI Taxonomy" id="933949"/>
    <lineage>
        <taxon>Bacteria</taxon>
        <taxon>Bacillati</taxon>
        <taxon>Bacillota</taxon>
        <taxon>Bacilli</taxon>
        <taxon>Bacillales</taxon>
        <taxon>Bacillales Family X. Incertae Sedis</taxon>
        <taxon>Brockia</taxon>
    </lineage>
</organism>
<name>A0A2T5G6C7_9BACL</name>
<dbReference type="CDD" id="cd06577">
    <property type="entry name" value="PASTA_pknB"/>
    <property type="match status" value="3"/>
</dbReference>
<dbReference type="CDD" id="cd14014">
    <property type="entry name" value="STKc_PknB_like"/>
    <property type="match status" value="1"/>
</dbReference>
<dbReference type="PROSITE" id="PS51178">
    <property type="entry name" value="PASTA"/>
    <property type="match status" value="3"/>
</dbReference>
<dbReference type="Gene3D" id="1.10.510.10">
    <property type="entry name" value="Transferase(Phosphotransferase) domain 1"/>
    <property type="match status" value="1"/>
</dbReference>
<feature type="binding site" evidence="13">
    <location>
        <position position="40"/>
    </location>
    <ligand>
        <name>ATP</name>
        <dbReference type="ChEBI" id="CHEBI:30616"/>
    </ligand>
</feature>
<evidence type="ECO:0000259" key="15">
    <source>
        <dbReference type="PROSITE" id="PS50011"/>
    </source>
</evidence>
<dbReference type="Gene3D" id="3.30.10.20">
    <property type="match status" value="3"/>
</dbReference>
<feature type="domain" description="PASTA" evidence="16">
    <location>
        <begin position="357"/>
        <end position="424"/>
    </location>
</feature>
<dbReference type="SUPFAM" id="SSF56112">
    <property type="entry name" value="Protein kinase-like (PK-like)"/>
    <property type="match status" value="1"/>
</dbReference>
<keyword evidence="6 17" id="KW-0418">Kinase</keyword>
<accession>A0A2T5G6C7</accession>
<dbReference type="Pfam" id="PF00069">
    <property type="entry name" value="Pkinase"/>
    <property type="match status" value="1"/>
</dbReference>
<dbReference type="EMBL" id="PEBW01000004">
    <property type="protein sequence ID" value="PTQ51743.1"/>
    <property type="molecule type" value="Genomic_DNA"/>
</dbReference>
<feature type="compositionally biased region" description="Low complexity" evidence="14">
    <location>
        <begin position="662"/>
        <end position="671"/>
    </location>
</feature>
<dbReference type="NCBIfam" id="NF033483">
    <property type="entry name" value="PknB_PASTA_kin"/>
    <property type="match status" value="1"/>
</dbReference>
<keyword evidence="7 13" id="KW-0067">ATP-binding</keyword>
<evidence type="ECO:0000256" key="3">
    <source>
        <dbReference type="ARBA" id="ARBA00022544"/>
    </source>
</evidence>
<dbReference type="SMART" id="SM00740">
    <property type="entry name" value="PASTA"/>
    <property type="match status" value="3"/>
</dbReference>
<feature type="domain" description="PASTA" evidence="16">
    <location>
        <begin position="492"/>
        <end position="560"/>
    </location>
</feature>
<comment type="catalytic activity">
    <reaction evidence="10">
        <text>L-seryl-[protein] + ATP = O-phospho-L-seryl-[protein] + ADP + H(+)</text>
        <dbReference type="Rhea" id="RHEA:17989"/>
        <dbReference type="Rhea" id="RHEA-COMP:9863"/>
        <dbReference type="Rhea" id="RHEA-COMP:11604"/>
        <dbReference type="ChEBI" id="CHEBI:15378"/>
        <dbReference type="ChEBI" id="CHEBI:29999"/>
        <dbReference type="ChEBI" id="CHEBI:30616"/>
        <dbReference type="ChEBI" id="CHEBI:83421"/>
        <dbReference type="ChEBI" id="CHEBI:456216"/>
        <dbReference type="EC" id="2.7.11.1"/>
    </reaction>
</comment>
<evidence type="ECO:0000256" key="4">
    <source>
        <dbReference type="ARBA" id="ARBA00022679"/>
    </source>
</evidence>
<proteinExistence type="predicted"/>
<dbReference type="Pfam" id="PF03793">
    <property type="entry name" value="PASTA"/>
    <property type="match status" value="3"/>
</dbReference>
<keyword evidence="5 13" id="KW-0547">Nucleotide-binding</keyword>
<feature type="region of interest" description="Disordered" evidence="14">
    <location>
        <begin position="643"/>
        <end position="671"/>
    </location>
</feature>
<evidence type="ECO:0000256" key="13">
    <source>
        <dbReference type="PROSITE-ProRule" id="PRU10141"/>
    </source>
</evidence>
<dbReference type="GO" id="GO:0009847">
    <property type="term" value="P:spore germination"/>
    <property type="evidence" value="ECO:0007669"/>
    <property type="project" value="UniProtKB-ARBA"/>
</dbReference>
<comment type="subcellular location">
    <subcellularLocation>
        <location evidence="11">Spore membrane</location>
        <topology evidence="11">Single-pass type II membrane protein</topology>
    </subcellularLocation>
</comment>
<dbReference type="GO" id="GO:0005524">
    <property type="term" value="F:ATP binding"/>
    <property type="evidence" value="ECO:0007669"/>
    <property type="project" value="UniProtKB-UniRule"/>
</dbReference>
<evidence type="ECO:0000256" key="9">
    <source>
        <dbReference type="ARBA" id="ARBA00047899"/>
    </source>
</evidence>
<evidence type="ECO:0000256" key="2">
    <source>
        <dbReference type="ARBA" id="ARBA00022527"/>
    </source>
</evidence>
<dbReference type="EC" id="2.7.11.1" evidence="1"/>
<evidence type="ECO:0000256" key="6">
    <source>
        <dbReference type="ARBA" id="ARBA00022777"/>
    </source>
</evidence>
<evidence type="ECO:0000256" key="1">
    <source>
        <dbReference type="ARBA" id="ARBA00012513"/>
    </source>
</evidence>
<evidence type="ECO:0000256" key="5">
    <source>
        <dbReference type="ARBA" id="ARBA00022741"/>
    </source>
</evidence>
<feature type="domain" description="Protein kinase" evidence="15">
    <location>
        <begin position="11"/>
        <end position="271"/>
    </location>
</feature>
<dbReference type="InterPro" id="IPR011009">
    <property type="entry name" value="Kinase-like_dom_sf"/>
</dbReference>
<dbReference type="InterPro" id="IPR017441">
    <property type="entry name" value="Protein_kinase_ATP_BS"/>
</dbReference>
<evidence type="ECO:0000313" key="17">
    <source>
        <dbReference type="EMBL" id="PTQ51743.1"/>
    </source>
</evidence>
<evidence type="ECO:0000256" key="7">
    <source>
        <dbReference type="ARBA" id="ARBA00022840"/>
    </source>
</evidence>
<evidence type="ECO:0000256" key="8">
    <source>
        <dbReference type="ARBA" id="ARBA00022968"/>
    </source>
</evidence>
<evidence type="ECO:0000313" key="18">
    <source>
        <dbReference type="Proteomes" id="UP000244016"/>
    </source>
</evidence>
<sequence>MKSGDVVGGRYLIRRKLGEGGMSFVYLAEDLLLGRNVAIKVLREPYADDEQFRRRFLREAQAVSLLSHPNIVTLFDTGTHDGAPYLVFEYVPGRTLKEEIRARGPLPLDEVLSIGDQVLRALAHAHNRGIVHRDVKPHNILLTADGTAKVSDFGIARALGGETLTESGTFLGSAHYFSPEQAKGETITPASDLYAFGVVLYEMLTGDLPFAGDSPVTVALKHVEASPPSVRERRPEVPVALENVVRRAMAKRPENRYPTAEAMRLDLASSLDPARRKELPWEEPGSDPFDTATWTRPFSEHASEKPGSPPTPGAGRESGAGRVMRVLRRPPVWGTVLALAFLFSLWWGIRALSAPFQVPEKEVPHVVGMTREEALRALEQAGFARVDTREETSDEVEAGRVIAQDPPAGTRLKTTASVLLTLSLGPNKVSVPDVRGLSLEVAKSRLTDFAEVRTEEEFSDTVPVGLVIRQIPAGGAEVVTKQTTVTLVVSKGPKETTMPDVVGRSLEEARVLLARAGFNPDPKVEREKSYFPAGSVIRAWPYQAGEKAAPGTKVTLFVSDGLLPDAVEVHYPVTVLPQGSEPVDVRISVSDARFTDHTVIRETVNGAKTYEVLLVLAPGKDGLLRVYQDGVLVLSQAIPYAEAKHGDTSGGNGGASSPPSPSGDASPLLPP</sequence>
<comment type="catalytic activity">
    <reaction evidence="9">
        <text>L-threonyl-[protein] + ATP = O-phospho-L-threonyl-[protein] + ADP + H(+)</text>
        <dbReference type="Rhea" id="RHEA:46608"/>
        <dbReference type="Rhea" id="RHEA-COMP:11060"/>
        <dbReference type="Rhea" id="RHEA-COMP:11605"/>
        <dbReference type="ChEBI" id="CHEBI:15378"/>
        <dbReference type="ChEBI" id="CHEBI:30013"/>
        <dbReference type="ChEBI" id="CHEBI:30616"/>
        <dbReference type="ChEBI" id="CHEBI:61977"/>
        <dbReference type="ChEBI" id="CHEBI:456216"/>
        <dbReference type="EC" id="2.7.11.1"/>
    </reaction>
</comment>
<dbReference type="PROSITE" id="PS50011">
    <property type="entry name" value="PROTEIN_KINASE_DOM"/>
    <property type="match status" value="1"/>
</dbReference>
<evidence type="ECO:0000259" key="16">
    <source>
        <dbReference type="PROSITE" id="PS51178"/>
    </source>
</evidence>
<dbReference type="AlphaFoldDB" id="A0A2T5G6C7"/>